<feature type="domain" description="Protein kinase" evidence="9">
    <location>
        <begin position="15"/>
        <end position="272"/>
    </location>
</feature>
<protein>
    <recommendedName>
        <fullName evidence="1">non-specific serine/threonine protein kinase</fullName>
        <ecNumber evidence="1">2.7.11.1</ecNumber>
    </recommendedName>
</protein>
<dbReference type="Proteomes" id="UP000003835">
    <property type="component" value="Unassembled WGS sequence"/>
</dbReference>
<dbReference type="HOGENOM" id="CLU_000288_135_5_3"/>
<dbReference type="Pfam" id="PF00069">
    <property type="entry name" value="Pkinase"/>
    <property type="match status" value="1"/>
</dbReference>
<evidence type="ECO:0000256" key="2">
    <source>
        <dbReference type="ARBA" id="ARBA00022527"/>
    </source>
</evidence>
<name>B4W241_9CYAN</name>
<dbReference type="EC" id="2.7.11.1" evidence="1"/>
<evidence type="ECO:0000256" key="5">
    <source>
        <dbReference type="ARBA" id="ARBA00022777"/>
    </source>
</evidence>
<dbReference type="PANTHER" id="PTHR24363:SF0">
    <property type="entry name" value="SERINE_THREONINE KINASE LIKE DOMAIN CONTAINING 1"/>
    <property type="match status" value="1"/>
</dbReference>
<evidence type="ECO:0000256" key="1">
    <source>
        <dbReference type="ARBA" id="ARBA00012513"/>
    </source>
</evidence>
<dbReference type="InterPro" id="IPR011009">
    <property type="entry name" value="Kinase-like_dom_sf"/>
</dbReference>
<dbReference type="GO" id="GO:0005524">
    <property type="term" value="F:ATP binding"/>
    <property type="evidence" value="ECO:0007669"/>
    <property type="project" value="UniProtKB-KW"/>
</dbReference>
<dbReference type="GO" id="GO:0004674">
    <property type="term" value="F:protein serine/threonine kinase activity"/>
    <property type="evidence" value="ECO:0007669"/>
    <property type="project" value="UniProtKB-KW"/>
</dbReference>
<dbReference type="RefSeq" id="WP_006105482.1">
    <property type="nucleotide sequence ID" value="NZ_DS989870.1"/>
</dbReference>
<dbReference type="InterPro" id="IPR000719">
    <property type="entry name" value="Prot_kinase_dom"/>
</dbReference>
<evidence type="ECO:0000313" key="11">
    <source>
        <dbReference type="Proteomes" id="UP000003835"/>
    </source>
</evidence>
<dbReference type="CDD" id="cd14014">
    <property type="entry name" value="STKc_PknB_like"/>
    <property type="match status" value="1"/>
</dbReference>
<evidence type="ECO:0000313" key="10">
    <source>
        <dbReference type="EMBL" id="EDX71773.1"/>
    </source>
</evidence>
<sequence>MEKLQALDETIAKRYRILAPLAQGESGITYLGEDGETGERVILKALSLRQIHDWKALERFEREAQVLAQLNHPGIPRYLDYFHLDTPRDRSFYIIQQFAPGCSLAELVQNGWRGNETEIRQIAIQVLDILVYLQQQTPPVIHRDIKPDHIIRGDNGQIMLVDFGAVQTTYYSTLARSHTVVGTFGYMAPEQFLGQAVPATDLYGLGATLLFLLTHRSPADLPVNHLTTDSRCFRMQISEAFADWLETMLEPDLQYRFSGAKTALAELQNQRVAVKFRVNL</sequence>
<keyword evidence="11" id="KW-1185">Reference proteome</keyword>
<organism evidence="10 11">
    <name type="scientific">Coleofasciculus chthonoplastes PCC 7420</name>
    <dbReference type="NCBI Taxonomy" id="118168"/>
    <lineage>
        <taxon>Bacteria</taxon>
        <taxon>Bacillati</taxon>
        <taxon>Cyanobacteriota</taxon>
        <taxon>Cyanophyceae</taxon>
        <taxon>Coleofasciculales</taxon>
        <taxon>Coleofasciculaceae</taxon>
        <taxon>Coleofasciculus</taxon>
    </lineage>
</organism>
<evidence type="ECO:0000256" key="3">
    <source>
        <dbReference type="ARBA" id="ARBA00022679"/>
    </source>
</evidence>
<evidence type="ECO:0000256" key="7">
    <source>
        <dbReference type="ARBA" id="ARBA00047899"/>
    </source>
</evidence>
<dbReference type="eggNOG" id="COG0515">
    <property type="taxonomic scope" value="Bacteria"/>
</dbReference>
<keyword evidence="3" id="KW-0808">Transferase</keyword>
<accession>B4W241</accession>
<dbReference type="EMBL" id="DS989870">
    <property type="protein sequence ID" value="EDX71773.1"/>
    <property type="molecule type" value="Genomic_DNA"/>
</dbReference>
<keyword evidence="4" id="KW-0547">Nucleotide-binding</keyword>
<dbReference type="OrthoDB" id="5518868at2"/>
<evidence type="ECO:0000256" key="6">
    <source>
        <dbReference type="ARBA" id="ARBA00022840"/>
    </source>
</evidence>
<dbReference type="Gene3D" id="1.10.510.10">
    <property type="entry name" value="Transferase(Phosphotransferase) domain 1"/>
    <property type="match status" value="1"/>
</dbReference>
<evidence type="ECO:0000256" key="4">
    <source>
        <dbReference type="ARBA" id="ARBA00022741"/>
    </source>
</evidence>
<dbReference type="PROSITE" id="PS50011">
    <property type="entry name" value="PROTEIN_KINASE_DOM"/>
    <property type="match status" value="1"/>
</dbReference>
<dbReference type="AlphaFoldDB" id="B4W241"/>
<dbReference type="PANTHER" id="PTHR24363">
    <property type="entry name" value="SERINE/THREONINE PROTEIN KINASE"/>
    <property type="match status" value="1"/>
</dbReference>
<keyword evidence="5" id="KW-0418">Kinase</keyword>
<reference evidence="10 11" key="1">
    <citation type="submission" date="2008-07" db="EMBL/GenBank/DDBJ databases">
        <authorList>
            <person name="Tandeau de Marsac N."/>
            <person name="Ferriera S."/>
            <person name="Johnson J."/>
            <person name="Kravitz S."/>
            <person name="Beeson K."/>
            <person name="Sutton G."/>
            <person name="Rogers Y.-H."/>
            <person name="Friedman R."/>
            <person name="Frazier M."/>
            <person name="Venter J.C."/>
        </authorList>
    </citation>
    <scope>NUCLEOTIDE SEQUENCE [LARGE SCALE GENOMIC DNA]</scope>
    <source>
        <strain evidence="10 11">PCC 7420</strain>
    </source>
</reference>
<proteinExistence type="predicted"/>
<evidence type="ECO:0000259" key="9">
    <source>
        <dbReference type="PROSITE" id="PS50011"/>
    </source>
</evidence>
<keyword evidence="2" id="KW-0723">Serine/threonine-protein kinase</keyword>
<comment type="catalytic activity">
    <reaction evidence="8">
        <text>L-seryl-[protein] + ATP = O-phospho-L-seryl-[protein] + ADP + H(+)</text>
        <dbReference type="Rhea" id="RHEA:17989"/>
        <dbReference type="Rhea" id="RHEA-COMP:9863"/>
        <dbReference type="Rhea" id="RHEA-COMP:11604"/>
        <dbReference type="ChEBI" id="CHEBI:15378"/>
        <dbReference type="ChEBI" id="CHEBI:29999"/>
        <dbReference type="ChEBI" id="CHEBI:30616"/>
        <dbReference type="ChEBI" id="CHEBI:83421"/>
        <dbReference type="ChEBI" id="CHEBI:456216"/>
        <dbReference type="EC" id="2.7.11.1"/>
    </reaction>
</comment>
<dbReference type="STRING" id="118168.MC7420_2439"/>
<comment type="catalytic activity">
    <reaction evidence="7">
        <text>L-threonyl-[protein] + ATP = O-phospho-L-threonyl-[protein] + ADP + H(+)</text>
        <dbReference type="Rhea" id="RHEA:46608"/>
        <dbReference type="Rhea" id="RHEA-COMP:11060"/>
        <dbReference type="Rhea" id="RHEA-COMP:11605"/>
        <dbReference type="ChEBI" id="CHEBI:15378"/>
        <dbReference type="ChEBI" id="CHEBI:30013"/>
        <dbReference type="ChEBI" id="CHEBI:30616"/>
        <dbReference type="ChEBI" id="CHEBI:61977"/>
        <dbReference type="ChEBI" id="CHEBI:456216"/>
        <dbReference type="EC" id="2.7.11.1"/>
    </reaction>
</comment>
<evidence type="ECO:0000256" key="8">
    <source>
        <dbReference type="ARBA" id="ARBA00048679"/>
    </source>
</evidence>
<keyword evidence="6" id="KW-0067">ATP-binding</keyword>
<dbReference type="SUPFAM" id="SSF56112">
    <property type="entry name" value="Protein kinase-like (PK-like)"/>
    <property type="match status" value="1"/>
</dbReference>
<gene>
    <name evidence="10" type="ORF">MC7420_2439</name>
</gene>